<dbReference type="Pfam" id="PF07580">
    <property type="entry name" value="Peptidase_M26_C"/>
    <property type="match status" value="1"/>
</dbReference>
<keyword evidence="2" id="KW-0378">Hydrolase</keyword>
<comment type="caution">
    <text evidence="2">The sequence shown here is derived from an EMBL/GenBank/DDBJ whole genome shotgun (WGS) entry which is preliminary data.</text>
</comment>
<dbReference type="GO" id="GO:0006508">
    <property type="term" value="P:proteolysis"/>
    <property type="evidence" value="ECO:0007669"/>
    <property type="project" value="UniProtKB-KW"/>
</dbReference>
<dbReference type="GO" id="GO:0004222">
    <property type="term" value="F:metalloendopeptidase activity"/>
    <property type="evidence" value="ECO:0007669"/>
    <property type="project" value="InterPro"/>
</dbReference>
<dbReference type="PATRIC" id="fig|1303.87.peg.1721"/>
<gene>
    <name evidence="2" type="ORF">SORDD17_01432</name>
</gene>
<accession>A0A139RI03</accession>
<sequence length="253" mass="29008">MKQYNDTLMLLDYLEGDAVISQGKEAVMKWFKIIEPKIISKTAQYDTVRPLTTEEKTRLSITSVDDLVDQALMSDRAVDNETYNPADFKTSYIAIDYMTAIYGGGKNSIGSPGALMFKHNTFRLWGYYGFEKGVLGYASNKYKKQAIEEGQLGLSDDFIISKISNGEFTSMEAFKKAYFAKVVNQLKEKGIRSVVIRQKEYSSFDELLEGFKEAVQKDLAKSQFNEQETRNFKFEVFRQLLQQTDSFKQSIFK</sequence>
<keyword evidence="2" id="KW-0645">Protease</keyword>
<dbReference type="EMBL" id="LQZE01000314">
    <property type="protein sequence ID" value="KXU14393.1"/>
    <property type="molecule type" value="Genomic_DNA"/>
</dbReference>
<evidence type="ECO:0000313" key="3">
    <source>
        <dbReference type="Proteomes" id="UP000072989"/>
    </source>
</evidence>
<dbReference type="GO" id="GO:0005576">
    <property type="term" value="C:extracellular region"/>
    <property type="evidence" value="ECO:0007669"/>
    <property type="project" value="InterPro"/>
</dbReference>
<keyword evidence="2" id="KW-0482">Metalloprotease</keyword>
<protein>
    <submittedName>
        <fullName evidence="2">Zinc metalloprotease zmpB</fullName>
    </submittedName>
</protein>
<organism evidence="2 3">
    <name type="scientific">Streptococcus oralis</name>
    <dbReference type="NCBI Taxonomy" id="1303"/>
    <lineage>
        <taxon>Bacteria</taxon>
        <taxon>Bacillati</taxon>
        <taxon>Bacillota</taxon>
        <taxon>Bacilli</taxon>
        <taxon>Lactobacillales</taxon>
        <taxon>Streptococcaceae</taxon>
        <taxon>Streptococcus</taxon>
    </lineage>
</organism>
<evidence type="ECO:0000259" key="1">
    <source>
        <dbReference type="Pfam" id="PF07580"/>
    </source>
</evidence>
<feature type="domain" description="Peptidase M26 C-terminal" evidence="1">
    <location>
        <begin position="1"/>
        <end position="252"/>
    </location>
</feature>
<reference evidence="2 3" key="1">
    <citation type="submission" date="2016-01" db="EMBL/GenBank/DDBJ databases">
        <title>Highly variable Streptococcus oralis are common among viridans streptococci isolated from primates.</title>
        <authorList>
            <person name="Denapaite D."/>
            <person name="Rieger M."/>
            <person name="Koendgen S."/>
            <person name="Brueckner R."/>
            <person name="Ochigava I."/>
            <person name="Kappeler P."/>
            <person name="Maetz-Rensing K."/>
            <person name="Leendertz F."/>
            <person name="Hakenbeck R."/>
        </authorList>
    </citation>
    <scope>NUCLEOTIDE SEQUENCE [LARGE SCALE GENOMIC DNA]</scope>
    <source>
        <strain evidence="2 3">DD17</strain>
    </source>
</reference>
<name>A0A139RI03_STROR</name>
<proteinExistence type="predicted"/>
<dbReference type="InterPro" id="IPR011505">
    <property type="entry name" value="Peptidase_M26_C_dom"/>
</dbReference>
<dbReference type="AlphaFoldDB" id="A0A139RI03"/>
<dbReference type="Proteomes" id="UP000072989">
    <property type="component" value="Unassembled WGS sequence"/>
</dbReference>
<dbReference type="GO" id="GO:0008270">
    <property type="term" value="F:zinc ion binding"/>
    <property type="evidence" value="ECO:0007669"/>
    <property type="project" value="InterPro"/>
</dbReference>
<evidence type="ECO:0000313" key="2">
    <source>
        <dbReference type="EMBL" id="KXU14393.1"/>
    </source>
</evidence>